<dbReference type="EMBL" id="JAAAXJ010000034">
    <property type="protein sequence ID" value="NBJ27259.1"/>
    <property type="molecule type" value="Genomic_DNA"/>
</dbReference>
<sequence length="103" mass="11517">MDRYGQRDRIAAGIRNTIFELGALYGRVNMTAYVVTTRWEARTSSSTAEQQVREVPGVRIRSSSNPHCITVEASEFAAAEIQRRFGSVLLVEPEISARLDKSN</sequence>
<accession>A0ABW9Z9E1</accession>
<reference evidence="1 2" key="1">
    <citation type="submission" date="2020-01" db="EMBL/GenBank/DDBJ databases">
        <title>Microvirga sp. nov., an arsenate reduction bacterium isolated from Tibet hotspring sediments.</title>
        <authorList>
            <person name="Yuan C.-G."/>
        </authorList>
    </citation>
    <scope>NUCLEOTIDE SEQUENCE [LARGE SCALE GENOMIC DNA]</scope>
    <source>
        <strain evidence="1 2">SYSU G3D203</strain>
    </source>
</reference>
<proteinExistence type="predicted"/>
<dbReference type="Proteomes" id="UP000818323">
    <property type="component" value="Unassembled WGS sequence"/>
</dbReference>
<comment type="caution">
    <text evidence="1">The sequence shown here is derived from an EMBL/GenBank/DDBJ whole genome shotgun (WGS) entry which is preliminary data.</text>
</comment>
<evidence type="ECO:0000313" key="1">
    <source>
        <dbReference type="EMBL" id="NBJ27259.1"/>
    </source>
</evidence>
<name>A0ABW9Z9E1_9HYPH</name>
<keyword evidence="2" id="KW-1185">Reference proteome</keyword>
<dbReference type="RefSeq" id="WP_161726767.1">
    <property type="nucleotide sequence ID" value="NZ_JAAAXI010000044.1"/>
</dbReference>
<organism evidence="1 2">
    <name type="scientific">Microvirga arsenatis</name>
    <dbReference type="NCBI Taxonomy" id="2692265"/>
    <lineage>
        <taxon>Bacteria</taxon>
        <taxon>Pseudomonadati</taxon>
        <taxon>Pseudomonadota</taxon>
        <taxon>Alphaproteobacteria</taxon>
        <taxon>Hyphomicrobiales</taxon>
        <taxon>Methylobacteriaceae</taxon>
        <taxon>Microvirga</taxon>
    </lineage>
</organism>
<gene>
    <name evidence="1" type="ORF">GR303_23370</name>
</gene>
<evidence type="ECO:0000313" key="2">
    <source>
        <dbReference type="Proteomes" id="UP000818323"/>
    </source>
</evidence>
<protein>
    <submittedName>
        <fullName evidence="1">Uncharacterized protein</fullName>
    </submittedName>
</protein>